<evidence type="ECO:0000256" key="7">
    <source>
        <dbReference type="ARBA" id="ARBA00022723"/>
    </source>
</evidence>
<comment type="pathway">
    <text evidence="3">Amino-acid degradation; L-phenylalanine degradation; acetoacetate and fumarate from L-phenylalanine: step 1/6.</text>
</comment>
<evidence type="ECO:0000256" key="8">
    <source>
        <dbReference type="ARBA" id="ARBA00023002"/>
    </source>
</evidence>
<evidence type="ECO:0000256" key="10">
    <source>
        <dbReference type="ARBA" id="ARBA00023033"/>
    </source>
</evidence>
<dbReference type="InterPro" id="IPR019774">
    <property type="entry name" value="Aromatic-AA_hydroxylase_C"/>
</dbReference>
<evidence type="ECO:0000256" key="6">
    <source>
        <dbReference type="ARBA" id="ARBA00020276"/>
    </source>
</evidence>
<evidence type="ECO:0000313" key="15">
    <source>
        <dbReference type="Proteomes" id="UP001596422"/>
    </source>
</evidence>
<dbReference type="EC" id="1.14.16.1" evidence="5"/>
<keyword evidence="11" id="KW-0585">Phenylalanine catabolism</keyword>
<dbReference type="Pfam" id="PF00351">
    <property type="entry name" value="Biopterin_H"/>
    <property type="match status" value="1"/>
</dbReference>
<dbReference type="Proteomes" id="UP001596422">
    <property type="component" value="Unassembled WGS sequence"/>
</dbReference>
<evidence type="ECO:0000256" key="9">
    <source>
        <dbReference type="ARBA" id="ARBA00023004"/>
    </source>
</evidence>
<dbReference type="Gene3D" id="1.10.800.10">
    <property type="entry name" value="Aromatic amino acid hydroxylase"/>
    <property type="match status" value="1"/>
</dbReference>
<dbReference type="CDD" id="cd03348">
    <property type="entry name" value="pro_PheOH"/>
    <property type="match status" value="1"/>
</dbReference>
<dbReference type="InterPro" id="IPR036329">
    <property type="entry name" value="Aro-AA_hydroxylase_C_sf"/>
</dbReference>
<dbReference type="NCBIfam" id="TIGR01267">
    <property type="entry name" value="Phe4hydrox_mono"/>
    <property type="match status" value="1"/>
</dbReference>
<comment type="catalytic activity">
    <reaction evidence="1">
        <text>(6R)-L-erythro-5,6,7,8-tetrahydrobiopterin + L-phenylalanine + O2 = (4aS,6R)-4a-hydroxy-L-erythro-5,6,7,8-tetrahydrobiopterin + L-tyrosine</text>
        <dbReference type="Rhea" id="RHEA:20273"/>
        <dbReference type="ChEBI" id="CHEBI:15379"/>
        <dbReference type="ChEBI" id="CHEBI:15642"/>
        <dbReference type="ChEBI" id="CHEBI:58095"/>
        <dbReference type="ChEBI" id="CHEBI:58315"/>
        <dbReference type="ChEBI" id="CHEBI:59560"/>
        <dbReference type="EC" id="1.14.16.1"/>
    </reaction>
</comment>
<dbReference type="RefSeq" id="WP_379910721.1">
    <property type="nucleotide sequence ID" value="NZ_JBHSWE010000001.1"/>
</dbReference>
<evidence type="ECO:0000256" key="1">
    <source>
        <dbReference type="ARBA" id="ARBA00001060"/>
    </source>
</evidence>
<proteinExistence type="inferred from homology"/>
<dbReference type="GO" id="GO:0004505">
    <property type="term" value="F:phenylalanine 4-monooxygenase activity"/>
    <property type="evidence" value="ECO:0007669"/>
    <property type="project" value="UniProtKB-EC"/>
</dbReference>
<sequence>MGKGSKYVSRKPGPEGRIDWSGEENAIWRILIERQLEAIKGKACDEYIAGLGQLNLPRDRVPQLDEVSAVLQETTGWSLKAVPALISFDAFFEALANRQFPVATFIRRREELDYLQEPDIFHEIFGHCPLLTNPAFAHFTHTYGRLGYAADKEDRVFLARLYWMTVEFGLVNTPQGLRIYGGGILSSPGETDYALNSPLPERKPFDIVDVLRTPYRIDIMQPIYFVIDDIGRLYEIAGLDLMDLVRQAKALGLHPPKFDTGDKRAS</sequence>
<dbReference type="PANTHER" id="PTHR11473:SF24">
    <property type="entry name" value="PHENYLALANINE-4-HYDROXYLASE"/>
    <property type="match status" value="1"/>
</dbReference>
<comment type="similarity">
    <text evidence="4">Belongs to the biopterin-dependent aromatic amino acid hydroxylase family.</text>
</comment>
<comment type="cofactor">
    <cofactor evidence="2">
        <name>Fe(2+)</name>
        <dbReference type="ChEBI" id="CHEBI:29033"/>
    </cofactor>
</comment>
<dbReference type="InterPro" id="IPR001273">
    <property type="entry name" value="ArAA_hydroxylase"/>
</dbReference>
<evidence type="ECO:0000256" key="11">
    <source>
        <dbReference type="ARBA" id="ARBA00023232"/>
    </source>
</evidence>
<evidence type="ECO:0000256" key="4">
    <source>
        <dbReference type="ARBA" id="ARBA00009712"/>
    </source>
</evidence>
<evidence type="ECO:0000256" key="12">
    <source>
        <dbReference type="ARBA" id="ARBA00029922"/>
    </source>
</evidence>
<keyword evidence="15" id="KW-1185">Reference proteome</keyword>
<dbReference type="PROSITE" id="PS51410">
    <property type="entry name" value="BH4_AAA_HYDROXYL_2"/>
    <property type="match status" value="1"/>
</dbReference>
<dbReference type="InterPro" id="IPR018301">
    <property type="entry name" value="ArAA_hydroxylase_Fe/CU_BS"/>
</dbReference>
<dbReference type="InterPro" id="IPR005960">
    <property type="entry name" value="Phe-4-hydroxylase_mono"/>
</dbReference>
<keyword evidence="9" id="KW-0408">Iron</keyword>
<keyword evidence="7" id="KW-0479">Metal-binding</keyword>
<evidence type="ECO:0000256" key="5">
    <source>
        <dbReference type="ARBA" id="ARBA00011995"/>
    </source>
</evidence>
<dbReference type="SUPFAM" id="SSF56534">
    <property type="entry name" value="Aromatic aminoacid monoxygenases, catalytic and oligomerization domains"/>
    <property type="match status" value="1"/>
</dbReference>
<keyword evidence="10" id="KW-0503">Monooxygenase</keyword>
<dbReference type="PANTHER" id="PTHR11473">
    <property type="entry name" value="AROMATIC AMINO ACID HYDROXYLASE"/>
    <property type="match status" value="1"/>
</dbReference>
<reference evidence="15" key="1">
    <citation type="journal article" date="2019" name="Int. J. Syst. Evol. Microbiol.">
        <title>The Global Catalogue of Microorganisms (GCM) 10K type strain sequencing project: providing services to taxonomists for standard genome sequencing and annotation.</title>
        <authorList>
            <consortium name="The Broad Institute Genomics Platform"/>
            <consortium name="The Broad Institute Genome Sequencing Center for Infectious Disease"/>
            <person name="Wu L."/>
            <person name="Ma J."/>
        </authorList>
    </citation>
    <scope>NUCLEOTIDE SEQUENCE [LARGE SCALE GENOMIC DNA]</scope>
    <source>
        <strain evidence="15">NBRC 111756</strain>
    </source>
</reference>
<evidence type="ECO:0000313" key="14">
    <source>
        <dbReference type="EMBL" id="MFC6672274.1"/>
    </source>
</evidence>
<organism evidence="14 15">
    <name type="scientific">Marinobacterium aestuariivivens</name>
    <dbReference type="NCBI Taxonomy" id="1698799"/>
    <lineage>
        <taxon>Bacteria</taxon>
        <taxon>Pseudomonadati</taxon>
        <taxon>Pseudomonadota</taxon>
        <taxon>Gammaproteobacteria</taxon>
        <taxon>Oceanospirillales</taxon>
        <taxon>Oceanospirillaceae</taxon>
        <taxon>Marinobacterium</taxon>
    </lineage>
</organism>
<dbReference type="PRINTS" id="PR00372">
    <property type="entry name" value="FYWHYDRXLASE"/>
</dbReference>
<evidence type="ECO:0000259" key="13">
    <source>
        <dbReference type="PROSITE" id="PS51410"/>
    </source>
</evidence>
<feature type="domain" description="Biopterin-dependent aromatic amino acid hydroxylase family profile" evidence="13">
    <location>
        <begin position="1"/>
        <end position="266"/>
    </location>
</feature>
<dbReference type="NCBIfam" id="NF008877">
    <property type="entry name" value="PRK11913.1-2"/>
    <property type="match status" value="1"/>
</dbReference>
<keyword evidence="8 14" id="KW-0560">Oxidoreductase</keyword>
<accession>A0ABW2A4C1</accession>
<dbReference type="InterPro" id="IPR036951">
    <property type="entry name" value="ArAA_hydroxylase_sf"/>
</dbReference>
<protein>
    <recommendedName>
        <fullName evidence="6">Phenylalanine-4-hydroxylase</fullName>
        <ecNumber evidence="5">1.14.16.1</ecNumber>
    </recommendedName>
    <alternativeName>
        <fullName evidence="12">Phe-4-monooxygenase</fullName>
    </alternativeName>
</protein>
<comment type="caution">
    <text evidence="14">The sequence shown here is derived from an EMBL/GenBank/DDBJ whole genome shotgun (WGS) entry which is preliminary data.</text>
</comment>
<dbReference type="PROSITE" id="PS00367">
    <property type="entry name" value="BH4_AAA_HYDROXYL_1"/>
    <property type="match status" value="1"/>
</dbReference>
<dbReference type="EMBL" id="JBHSWE010000001">
    <property type="protein sequence ID" value="MFC6672274.1"/>
    <property type="molecule type" value="Genomic_DNA"/>
</dbReference>
<gene>
    <name evidence="14" type="primary">phhA</name>
    <name evidence="14" type="ORF">ACFQDL_21025</name>
</gene>
<evidence type="ECO:0000256" key="2">
    <source>
        <dbReference type="ARBA" id="ARBA00001954"/>
    </source>
</evidence>
<name>A0ABW2A4C1_9GAMM</name>
<evidence type="ECO:0000256" key="3">
    <source>
        <dbReference type="ARBA" id="ARBA00005088"/>
    </source>
</evidence>